<sequence length="495" mass="54014">MGKPTGFLEYSRKTGKAVEPKTRIKSYNEFHLPLSEKEQKCQGARCMDCGVPFCQSGVILKGMVSGCPLNNLIPEWNELVYTGTWQQAYNRLKKTNSFPEFTARVCPAPCEAACTCGLNGDPVSIKENEYAIIERAYESGIAGPVPPKIRTGKKVAVIGSGPAGLAAADQLNKRGHSVTVLEREDRIGGLLMYGIPNMKMEKQVIDRKVEIMKQEGVTFFTGSDIGKTQKAKELLKEYDRIILACGASNPRDLNVPGRDAEGIYFAVDFLKSTTKSLLNSNLQDNSYISAKGKHVIVIGGGDTGNDCVGTVIRHGCASVTQLEMLPKLPDKRTPDNNWPEWPKVLKTDYGQEESIAVFGKDPRAYQTTVKEFIKDKSGKVVKAVLVGLEPKTDEKTGRTNMVPVAGSEKEVPADIVLIAAGFLGAQTYVADAFGVKLNGRSNVETEDGKYKTNVDKVFAAGDMRRGQSLVVWAIREGREVAKEVDISLMGYSNLA</sequence>
<dbReference type="Pfam" id="PF07992">
    <property type="entry name" value="Pyr_redox_2"/>
    <property type="match status" value="1"/>
</dbReference>
<dbReference type="GO" id="GO:0016639">
    <property type="term" value="F:oxidoreductase activity, acting on the CH-NH2 group of donors, NAD or NADP as acceptor"/>
    <property type="evidence" value="ECO:0007669"/>
    <property type="project" value="InterPro"/>
</dbReference>
<keyword evidence="8" id="KW-1185">Reference proteome</keyword>
<dbReference type="EMBL" id="JPME01000012">
    <property type="protein sequence ID" value="KEZ90244.1"/>
    <property type="molecule type" value="Genomic_DNA"/>
</dbReference>
<evidence type="ECO:0000313" key="8">
    <source>
        <dbReference type="Proteomes" id="UP000028525"/>
    </source>
</evidence>
<dbReference type="NCBIfam" id="TIGR01317">
    <property type="entry name" value="GOGAT_sm_gam"/>
    <property type="match status" value="1"/>
</dbReference>
<evidence type="ECO:0000256" key="2">
    <source>
        <dbReference type="ARBA" id="ARBA00023002"/>
    </source>
</evidence>
<feature type="domain" description="FAD/NAD(P)-binding" evidence="5">
    <location>
        <begin position="153"/>
        <end position="477"/>
    </location>
</feature>
<dbReference type="PANTHER" id="PTHR43100">
    <property type="entry name" value="GLUTAMATE SYNTHASE [NADPH] SMALL CHAIN"/>
    <property type="match status" value="1"/>
</dbReference>
<keyword evidence="2" id="KW-0560">Oxidoreductase</keyword>
<dbReference type="InterPro" id="IPR051394">
    <property type="entry name" value="Glutamate_Synthase"/>
</dbReference>
<dbReference type="InterPro" id="IPR036188">
    <property type="entry name" value="FAD/NAD-bd_sf"/>
</dbReference>
<evidence type="ECO:0000259" key="6">
    <source>
        <dbReference type="Pfam" id="PF14691"/>
    </source>
</evidence>
<evidence type="ECO:0000313" key="7">
    <source>
        <dbReference type="EMBL" id="KEZ90244.1"/>
    </source>
</evidence>
<dbReference type="PRINTS" id="PR00419">
    <property type="entry name" value="ADXRDTASE"/>
</dbReference>
<reference evidence="7 8" key="1">
    <citation type="submission" date="2014-07" db="EMBL/GenBank/DDBJ databases">
        <title>Draft genome of Clostridium celerecrescens 152B isolated from sediments associated with methane hydrate from Krishna Godavari basin.</title>
        <authorList>
            <person name="Honkalas V.S."/>
            <person name="Dabir A.P."/>
            <person name="Arora P."/>
            <person name="Dhakephalkar P.K."/>
        </authorList>
    </citation>
    <scope>NUCLEOTIDE SEQUENCE [LARGE SCALE GENOMIC DNA]</scope>
    <source>
        <strain evidence="7 8">152B</strain>
    </source>
</reference>
<dbReference type="GO" id="GO:0051536">
    <property type="term" value="F:iron-sulfur cluster binding"/>
    <property type="evidence" value="ECO:0007669"/>
    <property type="project" value="InterPro"/>
</dbReference>
<protein>
    <submittedName>
        <fullName evidence="7">Glutamate synthase</fullName>
    </submittedName>
</protein>
<dbReference type="SUPFAM" id="SSF51971">
    <property type="entry name" value="Nucleotide-binding domain"/>
    <property type="match status" value="2"/>
</dbReference>
<comment type="caution">
    <text evidence="7">The sequence shown here is derived from an EMBL/GenBank/DDBJ whole genome shotgun (WGS) entry which is preliminary data.</text>
</comment>
<dbReference type="AlphaFoldDB" id="A0A084JMR0"/>
<evidence type="ECO:0000256" key="1">
    <source>
        <dbReference type="ARBA" id="ARBA00022605"/>
    </source>
</evidence>
<keyword evidence="1" id="KW-0028">Amino-acid biosynthesis</keyword>
<dbReference type="Gene3D" id="1.10.1060.10">
    <property type="entry name" value="Alpha-helical ferredoxin"/>
    <property type="match status" value="1"/>
</dbReference>
<proteinExistence type="predicted"/>
<dbReference type="InterPro" id="IPR006005">
    <property type="entry name" value="Glut_synth_ssu1"/>
</dbReference>
<comment type="pathway">
    <text evidence="4">Amino-acid biosynthesis.</text>
</comment>
<name>A0A084JMR0_9FIRM</name>
<dbReference type="InterPro" id="IPR028261">
    <property type="entry name" value="DPD_II"/>
</dbReference>
<evidence type="ECO:0000259" key="5">
    <source>
        <dbReference type="Pfam" id="PF07992"/>
    </source>
</evidence>
<dbReference type="GO" id="GO:0006537">
    <property type="term" value="P:glutamate biosynthetic process"/>
    <property type="evidence" value="ECO:0007669"/>
    <property type="project" value="UniProtKB-KW"/>
</dbReference>
<gene>
    <name evidence="7" type="ORF">IO98_09775</name>
</gene>
<accession>A0A084JMR0</accession>
<dbReference type="Pfam" id="PF14691">
    <property type="entry name" value="Fer4_20"/>
    <property type="match status" value="1"/>
</dbReference>
<keyword evidence="3" id="KW-0314">Glutamate biosynthesis</keyword>
<dbReference type="RefSeq" id="WP_038280548.1">
    <property type="nucleotide sequence ID" value="NZ_JPME01000012.1"/>
</dbReference>
<dbReference type="InterPro" id="IPR009051">
    <property type="entry name" value="Helical_ferredxn"/>
</dbReference>
<evidence type="ECO:0000256" key="3">
    <source>
        <dbReference type="ARBA" id="ARBA00023164"/>
    </source>
</evidence>
<feature type="domain" description="Dihydroprymidine dehydrogenase" evidence="6">
    <location>
        <begin position="23"/>
        <end position="139"/>
    </location>
</feature>
<dbReference type="STRING" id="29354.IO98_09775"/>
<dbReference type="OrthoDB" id="9803192at2"/>
<dbReference type="InterPro" id="IPR023753">
    <property type="entry name" value="FAD/NAD-binding_dom"/>
</dbReference>
<dbReference type="SUPFAM" id="SSF46548">
    <property type="entry name" value="alpha-helical ferredoxin"/>
    <property type="match status" value="1"/>
</dbReference>
<evidence type="ECO:0000256" key="4">
    <source>
        <dbReference type="ARBA" id="ARBA00029440"/>
    </source>
</evidence>
<dbReference type="Proteomes" id="UP000028525">
    <property type="component" value="Unassembled WGS sequence"/>
</dbReference>
<organism evidence="7 8">
    <name type="scientific">Lacrimispora celerecrescens</name>
    <dbReference type="NCBI Taxonomy" id="29354"/>
    <lineage>
        <taxon>Bacteria</taxon>
        <taxon>Bacillati</taxon>
        <taxon>Bacillota</taxon>
        <taxon>Clostridia</taxon>
        <taxon>Lachnospirales</taxon>
        <taxon>Lachnospiraceae</taxon>
        <taxon>Lacrimispora</taxon>
    </lineage>
</organism>
<dbReference type="Gene3D" id="3.50.50.60">
    <property type="entry name" value="FAD/NAD(P)-binding domain"/>
    <property type="match status" value="2"/>
</dbReference>
<dbReference type="PANTHER" id="PTHR43100:SF1">
    <property type="entry name" value="GLUTAMATE SYNTHASE [NADPH] SMALL CHAIN"/>
    <property type="match status" value="1"/>
</dbReference>